<dbReference type="EMBL" id="JAIWYP010000007">
    <property type="protein sequence ID" value="KAH3792170.1"/>
    <property type="molecule type" value="Genomic_DNA"/>
</dbReference>
<gene>
    <name evidence="1" type="ORF">DPMN_145661</name>
</gene>
<evidence type="ECO:0000313" key="1">
    <source>
        <dbReference type="EMBL" id="KAH3792170.1"/>
    </source>
</evidence>
<comment type="caution">
    <text evidence="1">The sequence shown here is derived from an EMBL/GenBank/DDBJ whole genome shotgun (WGS) entry which is preliminary data.</text>
</comment>
<dbReference type="PROSITE" id="PS51257">
    <property type="entry name" value="PROKAR_LIPOPROTEIN"/>
    <property type="match status" value="1"/>
</dbReference>
<reference evidence="1" key="2">
    <citation type="submission" date="2020-11" db="EMBL/GenBank/DDBJ databases">
        <authorList>
            <person name="McCartney M.A."/>
            <person name="Auch B."/>
            <person name="Kono T."/>
            <person name="Mallez S."/>
            <person name="Becker A."/>
            <person name="Gohl D.M."/>
            <person name="Silverstein K.A.T."/>
            <person name="Koren S."/>
            <person name="Bechman K.B."/>
            <person name="Herman A."/>
            <person name="Abrahante J.E."/>
            <person name="Garbe J."/>
        </authorList>
    </citation>
    <scope>NUCLEOTIDE SEQUENCE</scope>
    <source>
        <strain evidence="1">Duluth1</strain>
        <tissue evidence="1">Whole animal</tissue>
    </source>
</reference>
<sequence>MMASRLMHSTIAAASKKTTSSPLPFSASSLLSCCGTPLKLSPMVKPTLGQTAVCLTFLTAGKKQSKRDDDQGHDDCR</sequence>
<protein>
    <submittedName>
        <fullName evidence="1">Uncharacterized protein</fullName>
    </submittedName>
</protein>
<reference evidence="1" key="1">
    <citation type="journal article" date="2019" name="bioRxiv">
        <title>The Genome of the Zebra Mussel, Dreissena polymorpha: A Resource for Invasive Species Research.</title>
        <authorList>
            <person name="McCartney M.A."/>
            <person name="Auch B."/>
            <person name="Kono T."/>
            <person name="Mallez S."/>
            <person name="Zhang Y."/>
            <person name="Obille A."/>
            <person name="Becker A."/>
            <person name="Abrahante J.E."/>
            <person name="Garbe J."/>
            <person name="Badalamenti J.P."/>
            <person name="Herman A."/>
            <person name="Mangelson H."/>
            <person name="Liachko I."/>
            <person name="Sullivan S."/>
            <person name="Sone E.D."/>
            <person name="Koren S."/>
            <person name="Silverstein K.A.T."/>
            <person name="Beckman K.B."/>
            <person name="Gohl D.M."/>
        </authorList>
    </citation>
    <scope>NUCLEOTIDE SEQUENCE</scope>
    <source>
        <strain evidence="1">Duluth1</strain>
        <tissue evidence="1">Whole animal</tissue>
    </source>
</reference>
<name>A0A9D4IZ16_DREPO</name>
<dbReference type="AlphaFoldDB" id="A0A9D4IZ16"/>
<proteinExistence type="predicted"/>
<evidence type="ECO:0000313" key="2">
    <source>
        <dbReference type="Proteomes" id="UP000828390"/>
    </source>
</evidence>
<accession>A0A9D4IZ16</accession>
<organism evidence="1 2">
    <name type="scientific">Dreissena polymorpha</name>
    <name type="common">Zebra mussel</name>
    <name type="synonym">Mytilus polymorpha</name>
    <dbReference type="NCBI Taxonomy" id="45954"/>
    <lineage>
        <taxon>Eukaryota</taxon>
        <taxon>Metazoa</taxon>
        <taxon>Spiralia</taxon>
        <taxon>Lophotrochozoa</taxon>
        <taxon>Mollusca</taxon>
        <taxon>Bivalvia</taxon>
        <taxon>Autobranchia</taxon>
        <taxon>Heteroconchia</taxon>
        <taxon>Euheterodonta</taxon>
        <taxon>Imparidentia</taxon>
        <taxon>Neoheterodontei</taxon>
        <taxon>Myida</taxon>
        <taxon>Dreissenoidea</taxon>
        <taxon>Dreissenidae</taxon>
        <taxon>Dreissena</taxon>
    </lineage>
</organism>
<keyword evidence="2" id="KW-1185">Reference proteome</keyword>
<dbReference type="Proteomes" id="UP000828390">
    <property type="component" value="Unassembled WGS sequence"/>
</dbReference>